<dbReference type="PANTHER" id="PTHR24064">
    <property type="entry name" value="SOLUTE CARRIER FAMILY 22 MEMBER"/>
    <property type="match status" value="1"/>
</dbReference>
<feature type="transmembrane region" description="Helical" evidence="6">
    <location>
        <begin position="185"/>
        <end position="203"/>
    </location>
</feature>
<evidence type="ECO:0008006" key="9">
    <source>
        <dbReference type="Google" id="ProtNLM"/>
    </source>
</evidence>
<dbReference type="GO" id="GO:0022857">
    <property type="term" value="F:transmembrane transporter activity"/>
    <property type="evidence" value="ECO:0007669"/>
    <property type="project" value="InterPro"/>
</dbReference>
<name>A0A1I8PAV2_STOCA</name>
<protein>
    <recommendedName>
        <fullName evidence="9">Major facilitator superfamily (MFS) profile domain-containing protein</fullName>
    </recommendedName>
</protein>
<dbReference type="Proteomes" id="UP000095300">
    <property type="component" value="Unassembled WGS sequence"/>
</dbReference>
<dbReference type="Pfam" id="PF07690">
    <property type="entry name" value="MFS_1"/>
    <property type="match status" value="1"/>
</dbReference>
<evidence type="ECO:0000256" key="2">
    <source>
        <dbReference type="ARBA" id="ARBA00022692"/>
    </source>
</evidence>
<reference evidence="7" key="2">
    <citation type="submission" date="2020-05" db="UniProtKB">
        <authorList>
            <consortium name="EnsemblMetazoa"/>
        </authorList>
    </citation>
    <scope>IDENTIFICATION</scope>
    <source>
        <strain evidence="7">USDA</strain>
    </source>
</reference>
<organism evidence="7 8">
    <name type="scientific">Stomoxys calcitrans</name>
    <name type="common">Stable fly</name>
    <name type="synonym">Conops calcitrans</name>
    <dbReference type="NCBI Taxonomy" id="35570"/>
    <lineage>
        <taxon>Eukaryota</taxon>
        <taxon>Metazoa</taxon>
        <taxon>Ecdysozoa</taxon>
        <taxon>Arthropoda</taxon>
        <taxon>Hexapoda</taxon>
        <taxon>Insecta</taxon>
        <taxon>Pterygota</taxon>
        <taxon>Neoptera</taxon>
        <taxon>Endopterygota</taxon>
        <taxon>Diptera</taxon>
        <taxon>Brachycera</taxon>
        <taxon>Muscomorpha</taxon>
        <taxon>Muscoidea</taxon>
        <taxon>Muscidae</taxon>
        <taxon>Stomoxys</taxon>
    </lineage>
</organism>
<dbReference type="Gene3D" id="1.20.1250.20">
    <property type="entry name" value="MFS general substrate transporter like domains"/>
    <property type="match status" value="1"/>
</dbReference>
<feature type="transmembrane region" description="Helical" evidence="6">
    <location>
        <begin position="388"/>
        <end position="408"/>
    </location>
</feature>
<keyword evidence="4 6" id="KW-0472">Membrane</keyword>
<dbReference type="OrthoDB" id="5296287at2759"/>
<keyword evidence="2 6" id="KW-0812">Transmembrane</keyword>
<feature type="transmembrane region" description="Helical" evidence="6">
    <location>
        <begin position="544"/>
        <end position="563"/>
    </location>
</feature>
<feature type="transmembrane region" description="Helical" evidence="6">
    <location>
        <begin position="420"/>
        <end position="439"/>
    </location>
</feature>
<dbReference type="EnsemblMetazoa" id="SCAU006364-RA">
    <property type="protein sequence ID" value="SCAU006364-PA"/>
    <property type="gene ID" value="SCAU006364"/>
</dbReference>
<feature type="transmembrane region" description="Helical" evidence="6">
    <location>
        <begin position="446"/>
        <end position="466"/>
    </location>
</feature>
<reference evidence="8" key="1">
    <citation type="submission" date="2015-05" db="EMBL/GenBank/DDBJ databases">
        <authorList>
            <person name="Wilson R.K."/>
            <person name="Warren W.C."/>
            <person name="Olafson P."/>
        </authorList>
    </citation>
    <scope>NUCLEOTIDE SEQUENCE [LARGE SCALE GENOMIC DNA]</scope>
    <source>
        <strain evidence="8">USDA</strain>
    </source>
</reference>
<comment type="subcellular location">
    <subcellularLocation>
        <location evidence="1">Membrane</location>
        <topology evidence="1">Multi-pass membrane protein</topology>
    </subcellularLocation>
</comment>
<dbReference type="InterPro" id="IPR011701">
    <property type="entry name" value="MFS"/>
</dbReference>
<dbReference type="GO" id="GO:0016020">
    <property type="term" value="C:membrane"/>
    <property type="evidence" value="ECO:0007669"/>
    <property type="project" value="UniProtKB-SubCell"/>
</dbReference>
<keyword evidence="8" id="KW-1185">Reference proteome</keyword>
<evidence type="ECO:0000256" key="3">
    <source>
        <dbReference type="ARBA" id="ARBA00022989"/>
    </source>
</evidence>
<feature type="transmembrane region" description="Helical" evidence="6">
    <location>
        <begin position="94"/>
        <end position="115"/>
    </location>
</feature>
<dbReference type="AlphaFoldDB" id="A0A1I8PAV2"/>
<evidence type="ECO:0000256" key="1">
    <source>
        <dbReference type="ARBA" id="ARBA00004141"/>
    </source>
</evidence>
<evidence type="ECO:0000313" key="8">
    <source>
        <dbReference type="Proteomes" id="UP000095300"/>
    </source>
</evidence>
<dbReference type="KEGG" id="scac:106092670"/>
<dbReference type="VEuPathDB" id="VectorBase:SCAU006364"/>
<accession>A0A1I8PAV2</accession>
<sequence>MPHQSNGTGKNGGISPRHTPKMGQRNLGYVSEAPEPNHASTHPKEEPYNIAPPNYVKTTATAAPTVTPAAASAPPTDIIGQIIGDFGIWQLRTVLIIFLCKIPASWFMACIIFTAPELYPSSEFECDQQGLSANQTITPNQCYIEDSVEGRRECTKFLYNFDFQSLIMEFDLVCLRDIFVAWTQYWHLFGVLVGGVAGTKMMLFLSPRTVYFIGQMLQIVCGVITGYARDFSLHCAFRCLSAVCCAIMFTSGQAIFADITSGSYRLGSIILYDTFWSIGVIFLPSLSSFFNSWTHIYLGITFPTLVLTLLLQWTPESPRWLLKNGDDKAVARVADIVREGAAINDRLCKIPADLHQQLESLRVKLRSAPAPAKWLDLWKGPRATIHMLAAHLALAAFIINFMGMLLNIRSFGRDYLVPNTIAMGFSEIVGCFLALHFTLKHNKWKWQWAGAVNIIAGLIGCLGWFFSHSEMNPSVKVTLWMIIATIPKMGVSCAQSMILACMAEVMPMNKKIPYVFSVVTWARVWLLSAPFINVLKKIDVALSLSSYCALSIFGGICTCFMLTPRNQVAVTAAPLRTTKGEDNDQKATASSIRETIWPVEMDVSNTHL</sequence>
<feature type="region of interest" description="Disordered" evidence="5">
    <location>
        <begin position="1"/>
        <end position="49"/>
    </location>
</feature>
<dbReference type="EnsemblMetazoa" id="SCAU006364-RB">
    <property type="protein sequence ID" value="SCAU006364-PB"/>
    <property type="gene ID" value="SCAU006364"/>
</dbReference>
<feature type="transmembrane region" description="Helical" evidence="6">
    <location>
        <begin position="240"/>
        <end position="257"/>
    </location>
</feature>
<dbReference type="STRING" id="35570.A0A1I8PAV2"/>
<evidence type="ECO:0000256" key="6">
    <source>
        <dbReference type="SAM" id="Phobius"/>
    </source>
</evidence>
<feature type="transmembrane region" description="Helical" evidence="6">
    <location>
        <begin position="269"/>
        <end position="290"/>
    </location>
</feature>
<keyword evidence="3 6" id="KW-1133">Transmembrane helix</keyword>
<proteinExistence type="predicted"/>
<gene>
    <name evidence="7" type="primary">106092670</name>
</gene>
<dbReference type="CDD" id="cd17317">
    <property type="entry name" value="MFS_SLC22"/>
    <property type="match status" value="1"/>
</dbReference>
<dbReference type="SUPFAM" id="SSF103473">
    <property type="entry name" value="MFS general substrate transporter"/>
    <property type="match status" value="1"/>
</dbReference>
<evidence type="ECO:0000313" key="7">
    <source>
        <dbReference type="EnsemblMetazoa" id="SCAU006364-PA"/>
    </source>
</evidence>
<evidence type="ECO:0000256" key="4">
    <source>
        <dbReference type="ARBA" id="ARBA00023136"/>
    </source>
</evidence>
<feature type="transmembrane region" description="Helical" evidence="6">
    <location>
        <begin position="512"/>
        <end position="532"/>
    </location>
</feature>
<evidence type="ECO:0000256" key="5">
    <source>
        <dbReference type="SAM" id="MobiDB-lite"/>
    </source>
</evidence>
<feature type="transmembrane region" description="Helical" evidence="6">
    <location>
        <begin position="296"/>
        <end position="313"/>
    </location>
</feature>
<dbReference type="InterPro" id="IPR036259">
    <property type="entry name" value="MFS_trans_sf"/>
</dbReference>
<feature type="transmembrane region" description="Helical" evidence="6">
    <location>
        <begin position="478"/>
        <end position="500"/>
    </location>
</feature>